<dbReference type="SUPFAM" id="SSF55729">
    <property type="entry name" value="Acyl-CoA N-acyltransferases (Nat)"/>
    <property type="match status" value="1"/>
</dbReference>
<sequence length="1339" mass="148760">MAAGRGHAEDMLGFKEDDAMRFIFGEDIMGMEDHGAFDRSLMELQVFKEVFCGAAHNVAATTHLPTEMDLGFVHTSAAAAHLKATETSPSPFVSHAQQQQPAAAATADPQLTMDRSQPNYGPRHDLHPQVQEHAHTRAQQNGTELDDAAFMHRFMGSWQPGDKHAIHLLGLSDDQHPFVGADLDVHAQDIGAGMCNAPGLGCSSSTSAVDDPMPSFIEALAEISEFQSATLLPDPFLHQWFQEQQQFPTNACFSYDQGQMDDTTYPLCASTKDFPDREQHLCYSEEAHSTPTIPHQSHIWFSPGQFTQLDGTTICQEGTPDANISCPDEIDVHGCGSSAVHFGSAAAVSKKALGRDIPDQLEAHAHRLFKDAGWTIKPRKRNDRAKMASYFTAPNKEAVHTSLTQAWKFCGKKLYEASPDTERGRYPKEWSDVDSFWKDLTDAMTYVDRMLANQQNALTLLQRWQILDPFVAVVFISRKITALQQYKTLRAVDSSTFVLDGSSDTSSVSKIMHKASELLTSRMIRLTPLITDSDCSTLATESYNGHQSLQSCHDVEDNNYRDTDPKLSCNESLNYNASDETKHHIDASNDGRQTYAQPKTLNSSVKMSSKKPKRIFDISADGLDETNVATMDMADPGDTNAFEEHIMYSGVSTLKDDMKAETKSEKLDKDDQSSKCDMLLSSVVKQLKDYSTFSDTHCTTRESQSDATTFCHDDKVWKKIVPSHGEFYEDSQSEPTGNTAPVELSHDVLGTYLICDSQICERGTAKMKTKDWLKYMKKRPRELRINDEDLLMTAIVKNKDLGTCHKFASGSSAAKKFKKLKSHKKGNKLLSKIGKAGTNLLGGKRVSLARKTVICWLLATGFLSVKDVIQYRDPKSNKIIKDGMVTWEGIVCNCCKKNLSVSDFMAHAGRSHPQSSLGLFLESGKSYTLCLVEAWSAESMSRRSNAWGRKVEAIDESDDTCGFCGDGGELLCCDNCPSTYHQACLSAKELPEGSWYCHNCTCQVCGGPFSEKEVSTFSAIFKCFQCGDAYHDTCIEQEKLPLEDQISQTWFCGKYCKEIFIGLRSHVGTDNILDSDLSWSILRCNNDGQKLHSVQKIACLAECNMKLAVALTLLEECFIRMVDPRTGVDMIPHVLYNKGSNFARVDYQGFYTVILEKGDEILCVASIRVHGTKAAELPFIATSVDFRRQGMCRILMSIIEKMLCSFNVKMLVLSAIPELVSTWVSGFGFKPIEDAERKQLHNVNLMLFPGTSLLTKRLDGFIMATKPGEEKDIHEVSGVPNLKRMPNGKANEHFKLHDLDLSGTEFKAEVSVNGPFRTLKHECGSAAWFQSTKLAVGEV</sequence>
<organism evidence="9">
    <name type="scientific">Zea mays</name>
    <name type="common">Maize</name>
    <dbReference type="NCBI Taxonomy" id="4577"/>
    <lineage>
        <taxon>Eukaryota</taxon>
        <taxon>Viridiplantae</taxon>
        <taxon>Streptophyta</taxon>
        <taxon>Embryophyta</taxon>
        <taxon>Tracheophyta</taxon>
        <taxon>Spermatophyta</taxon>
        <taxon>Magnoliopsida</taxon>
        <taxon>Liliopsida</taxon>
        <taxon>Poales</taxon>
        <taxon>Poaceae</taxon>
        <taxon>PACMAD clade</taxon>
        <taxon>Panicoideae</taxon>
        <taxon>Andropogonodae</taxon>
        <taxon>Andropogoneae</taxon>
        <taxon>Tripsacinae</taxon>
        <taxon>Zea</taxon>
    </lineage>
</organism>
<evidence type="ECO:0000313" key="10">
    <source>
        <dbReference type="EnsemblPlants" id="Zm00001eb434470_P001"/>
    </source>
</evidence>
<dbReference type="SMR" id="K7TXX3"/>
<evidence type="ECO:0000313" key="11">
    <source>
        <dbReference type="Proteomes" id="UP000007305"/>
    </source>
</evidence>
<feature type="region of interest" description="Disordered" evidence="7">
    <location>
        <begin position="580"/>
        <end position="608"/>
    </location>
</feature>
<keyword evidence="5" id="KW-0539">Nucleus</keyword>
<evidence type="ECO:0000313" key="9">
    <source>
        <dbReference type="EMBL" id="AQK47533.1"/>
    </source>
</evidence>
<evidence type="ECO:0000259" key="8">
    <source>
        <dbReference type="PROSITE" id="PS50016"/>
    </source>
</evidence>
<dbReference type="AlphaFoldDB" id="K7TXX3"/>
<keyword evidence="4" id="KW-0862">Zinc</keyword>
<dbReference type="ExpressionAtlas" id="K7TXX3">
    <property type="expression patterns" value="baseline and differential"/>
</dbReference>
<feature type="compositionally biased region" description="Basic and acidic residues" evidence="7">
    <location>
        <begin position="580"/>
        <end position="589"/>
    </location>
</feature>
<feature type="region of interest" description="Disordered" evidence="7">
    <location>
        <begin position="90"/>
        <end position="126"/>
    </location>
</feature>
<reference evidence="10" key="4">
    <citation type="submission" date="2021-05" db="UniProtKB">
        <authorList>
            <consortium name="EnsemblPlants"/>
        </authorList>
    </citation>
    <scope>IDENTIFICATION</scope>
    <source>
        <strain evidence="10">cv. B73</strain>
    </source>
</reference>
<reference evidence="10" key="3">
    <citation type="submission" date="2019-07" db="EMBL/GenBank/DDBJ databases">
        <authorList>
            <person name="Seetharam A."/>
            <person name="Woodhouse M."/>
            <person name="Cannon E."/>
        </authorList>
    </citation>
    <scope>NUCLEOTIDE SEQUENCE [LARGE SCALE GENOMIC DNA]</scope>
    <source>
        <strain evidence="10">cv. B73</strain>
    </source>
</reference>
<evidence type="ECO:0000256" key="4">
    <source>
        <dbReference type="ARBA" id="ARBA00022833"/>
    </source>
</evidence>
<dbReference type="EMBL" id="CM000786">
    <property type="protein sequence ID" value="AQK47526.1"/>
    <property type="molecule type" value="Genomic_DNA"/>
</dbReference>
<feature type="domain" description="PHD-type" evidence="8">
    <location>
        <begin position="958"/>
        <end position="1003"/>
    </location>
</feature>
<dbReference type="Pfam" id="PF00628">
    <property type="entry name" value="PHD"/>
    <property type="match status" value="1"/>
</dbReference>
<dbReference type="EMBL" id="CM000786">
    <property type="protein sequence ID" value="AQK47533.1"/>
    <property type="molecule type" value="Genomic_DNA"/>
</dbReference>
<dbReference type="RefSeq" id="XP_008663759.1">
    <property type="nucleotide sequence ID" value="XM_008665537.3"/>
</dbReference>
<protein>
    <submittedName>
        <fullName evidence="9">Increased DNA methylation 1</fullName>
    </submittedName>
</protein>
<keyword evidence="2" id="KW-0479">Metal-binding</keyword>
<dbReference type="KEGG" id="zma:103642225"/>
<feature type="compositionally biased region" description="Polar residues" evidence="7">
    <location>
        <begin position="590"/>
        <end position="607"/>
    </location>
</feature>
<keyword evidence="11" id="KW-1185">Reference proteome</keyword>
<proteinExistence type="evidence at protein level"/>
<dbReference type="EMBL" id="CM000786">
    <property type="protein sequence ID" value="AQK47540.1"/>
    <property type="molecule type" value="Genomic_DNA"/>
</dbReference>
<dbReference type="InterPro" id="IPR032308">
    <property type="entry name" value="TDBD"/>
</dbReference>
<accession>K7TXX3</accession>
<dbReference type="PROSITE" id="PS50016">
    <property type="entry name" value="ZF_PHD_2"/>
    <property type="match status" value="1"/>
</dbReference>
<dbReference type="PANTHER" id="PTHR46508">
    <property type="entry name" value="PHD FINGER FAMILY PROTEIN"/>
    <property type="match status" value="1"/>
</dbReference>
<keyword evidence="3 6" id="KW-0863">Zinc-finger</keyword>
<comment type="subcellular location">
    <subcellularLocation>
        <location evidence="1">Nucleus</location>
    </subcellularLocation>
</comment>
<dbReference type="IntAct" id="K7TXX3">
    <property type="interactions" value="6"/>
</dbReference>
<dbReference type="OrthoDB" id="429143at2759"/>
<dbReference type="CDD" id="cd15532">
    <property type="entry name" value="PHD2_CHD_II"/>
    <property type="match status" value="1"/>
</dbReference>
<dbReference type="InterPro" id="IPR019787">
    <property type="entry name" value="Znf_PHD-finger"/>
</dbReference>
<dbReference type="HOGENOM" id="CLU_004098_1_0_1"/>
<dbReference type="EnsemblPlants" id="Zm00001eb434470_T001">
    <property type="protein sequence ID" value="Zm00001eb434470_P001"/>
    <property type="gene ID" value="Zm00001eb434470"/>
</dbReference>
<dbReference type="SMART" id="SM00249">
    <property type="entry name" value="PHD"/>
    <property type="match status" value="2"/>
</dbReference>
<dbReference type="InterPro" id="IPR001965">
    <property type="entry name" value="Znf_PHD"/>
</dbReference>
<reference evidence="9" key="2">
    <citation type="submission" date="2015-12" db="EMBL/GenBank/DDBJ databases">
        <title>Update maize B73 reference genome by single molecule sequencing technologies.</title>
        <authorList>
            <consortium name="Maize Genome Sequencing Project"/>
            <person name="Ware D."/>
        </authorList>
    </citation>
    <scope>NUCLEOTIDE SEQUENCE</scope>
    <source>
        <tissue evidence="9">Seedling</tissue>
    </source>
</reference>
<dbReference type="GeneID" id="103642225"/>
<dbReference type="GO" id="GO:0008270">
    <property type="term" value="F:zinc ion binding"/>
    <property type="evidence" value="ECO:0007669"/>
    <property type="project" value="UniProtKB-KW"/>
</dbReference>
<keyword evidence="12" id="KW-1267">Proteomics identification</keyword>
<evidence type="ECO:0000256" key="3">
    <source>
        <dbReference type="ARBA" id="ARBA00022771"/>
    </source>
</evidence>
<dbReference type="eggNOG" id="ENOG502QTVY">
    <property type="taxonomic scope" value="Eukaryota"/>
</dbReference>
<feature type="compositionally biased region" description="Low complexity" evidence="7">
    <location>
        <begin position="96"/>
        <end position="110"/>
    </location>
</feature>
<dbReference type="Pfam" id="PF16135">
    <property type="entry name" value="TDBD"/>
    <property type="match status" value="1"/>
</dbReference>
<dbReference type="Gene3D" id="3.30.40.10">
    <property type="entry name" value="Zinc/RING finger domain, C3HC4 (zinc finger)"/>
    <property type="match status" value="2"/>
</dbReference>
<dbReference type="Gramene" id="Zm00001eb434470_T001">
    <property type="protein sequence ID" value="Zm00001eb434470_P001"/>
    <property type="gene ID" value="Zm00001eb434470"/>
</dbReference>
<gene>
    <name evidence="10" type="primary">LOC103642225</name>
    <name evidence="9" type="ORF">ZEAMMB73_Zm00001d026698</name>
</gene>
<dbReference type="InterPro" id="IPR016181">
    <property type="entry name" value="Acyl_CoA_acyltransferase"/>
</dbReference>
<evidence type="ECO:0000256" key="7">
    <source>
        <dbReference type="SAM" id="MobiDB-lite"/>
    </source>
</evidence>
<evidence type="ECO:0000256" key="1">
    <source>
        <dbReference type="ARBA" id="ARBA00004123"/>
    </source>
</evidence>
<evidence type="ECO:0000256" key="2">
    <source>
        <dbReference type="ARBA" id="ARBA00022723"/>
    </source>
</evidence>
<dbReference type="InterPro" id="IPR013083">
    <property type="entry name" value="Znf_RING/FYVE/PHD"/>
</dbReference>
<dbReference type="InterPro" id="IPR011011">
    <property type="entry name" value="Znf_FYVE_PHD"/>
</dbReference>
<dbReference type="Proteomes" id="UP000007305">
    <property type="component" value="Chromosome 10"/>
</dbReference>
<dbReference type="GO" id="GO:0005634">
    <property type="term" value="C:nucleus"/>
    <property type="evidence" value="ECO:0007669"/>
    <property type="project" value="UniProtKB-SubCell"/>
</dbReference>
<dbReference type="SUPFAM" id="SSF57903">
    <property type="entry name" value="FYVE/PHD zinc finger"/>
    <property type="match status" value="1"/>
</dbReference>
<dbReference type="EMBL" id="CM000786">
    <property type="protein sequence ID" value="AQK47525.1"/>
    <property type="molecule type" value="Genomic_DNA"/>
</dbReference>
<dbReference type="Pfam" id="PF23209">
    <property type="entry name" value="IDM1_C"/>
    <property type="match status" value="1"/>
</dbReference>
<dbReference type="PANTHER" id="PTHR46508:SF2">
    <property type="entry name" value="INCREASED DNA METHYLATION 1"/>
    <property type="match status" value="1"/>
</dbReference>
<evidence type="ECO:0007829" key="12">
    <source>
        <dbReference type="PeptideAtlas" id="K7TXX3"/>
    </source>
</evidence>
<evidence type="ECO:0000256" key="6">
    <source>
        <dbReference type="PROSITE-ProRule" id="PRU00146"/>
    </source>
</evidence>
<dbReference type="InterPro" id="IPR056511">
    <property type="entry name" value="IDM1_C"/>
</dbReference>
<dbReference type="STRING" id="4577.K7TXX3"/>
<name>K7TXX3_MAIZE</name>
<evidence type="ECO:0000256" key="5">
    <source>
        <dbReference type="ARBA" id="ARBA00023242"/>
    </source>
</evidence>
<reference evidence="11" key="1">
    <citation type="journal article" date="2009" name="Science">
        <title>The B73 maize genome: complexity, diversity, and dynamics.</title>
        <authorList>
            <person name="Schnable P.S."/>
            <person name="Ware D."/>
            <person name="Fulton R.S."/>
            <person name="Stein J.C."/>
            <person name="Wei F."/>
            <person name="Pasternak S."/>
            <person name="Liang C."/>
            <person name="Zhang J."/>
            <person name="Fulton L."/>
            <person name="Graves T.A."/>
            <person name="Minx P."/>
            <person name="Reily A.D."/>
            <person name="Courtney L."/>
            <person name="Kruchowski S.S."/>
            <person name="Tomlinson C."/>
            <person name="Strong C."/>
            <person name="Delehaunty K."/>
            <person name="Fronick C."/>
            <person name="Courtney B."/>
            <person name="Rock S.M."/>
            <person name="Belter E."/>
            <person name="Du F."/>
            <person name="Kim K."/>
            <person name="Abbott R.M."/>
            <person name="Cotton M."/>
            <person name="Levy A."/>
            <person name="Marchetto P."/>
            <person name="Ochoa K."/>
            <person name="Jackson S.M."/>
            <person name="Gillam B."/>
            <person name="Chen W."/>
            <person name="Yan L."/>
            <person name="Higginbotham J."/>
            <person name="Cardenas M."/>
            <person name="Waligorski J."/>
            <person name="Applebaum E."/>
            <person name="Phelps L."/>
            <person name="Falcone J."/>
            <person name="Kanchi K."/>
            <person name="Thane T."/>
            <person name="Scimone A."/>
            <person name="Thane N."/>
            <person name="Henke J."/>
            <person name="Wang T."/>
            <person name="Ruppert J."/>
            <person name="Shah N."/>
            <person name="Rotter K."/>
            <person name="Hodges J."/>
            <person name="Ingenthron E."/>
            <person name="Cordes M."/>
            <person name="Kohlberg S."/>
            <person name="Sgro J."/>
            <person name="Delgado B."/>
            <person name="Mead K."/>
            <person name="Chinwalla A."/>
            <person name="Leonard S."/>
            <person name="Crouse K."/>
            <person name="Collura K."/>
            <person name="Kudrna D."/>
            <person name="Currie J."/>
            <person name="He R."/>
            <person name="Angelova A."/>
            <person name="Rajasekar S."/>
            <person name="Mueller T."/>
            <person name="Lomeli R."/>
            <person name="Scara G."/>
            <person name="Ko A."/>
            <person name="Delaney K."/>
            <person name="Wissotski M."/>
            <person name="Lopez G."/>
            <person name="Campos D."/>
            <person name="Braidotti M."/>
            <person name="Ashley E."/>
            <person name="Golser W."/>
            <person name="Kim H."/>
            <person name="Lee S."/>
            <person name="Lin J."/>
            <person name="Dujmic Z."/>
            <person name="Kim W."/>
            <person name="Talag J."/>
            <person name="Zuccolo A."/>
            <person name="Fan C."/>
            <person name="Sebastian A."/>
            <person name="Kramer M."/>
            <person name="Spiegel L."/>
            <person name="Nascimento L."/>
            <person name="Zutavern T."/>
            <person name="Miller B."/>
            <person name="Ambroise C."/>
            <person name="Muller S."/>
            <person name="Spooner W."/>
            <person name="Narechania A."/>
            <person name="Ren L."/>
            <person name="Wei S."/>
            <person name="Kumari S."/>
            <person name="Faga B."/>
            <person name="Levy M.J."/>
            <person name="McMahan L."/>
            <person name="Van Buren P."/>
            <person name="Vaughn M.W."/>
            <person name="Ying K."/>
            <person name="Yeh C.-T."/>
            <person name="Emrich S.J."/>
            <person name="Jia Y."/>
            <person name="Kalyanaraman A."/>
            <person name="Hsia A.-P."/>
            <person name="Barbazuk W.B."/>
            <person name="Baucom R.S."/>
            <person name="Brutnell T.P."/>
            <person name="Carpita N.C."/>
            <person name="Chaparro C."/>
            <person name="Chia J.-M."/>
            <person name="Deragon J.-M."/>
            <person name="Estill J.C."/>
            <person name="Fu Y."/>
            <person name="Jeddeloh J.A."/>
            <person name="Han Y."/>
            <person name="Lee H."/>
            <person name="Li P."/>
            <person name="Lisch D.R."/>
            <person name="Liu S."/>
            <person name="Liu Z."/>
            <person name="Nagel D.H."/>
            <person name="McCann M.C."/>
            <person name="SanMiguel P."/>
            <person name="Myers A.M."/>
            <person name="Nettleton D."/>
            <person name="Nguyen J."/>
            <person name="Penning B.W."/>
            <person name="Ponnala L."/>
            <person name="Schneider K.L."/>
            <person name="Schwartz D.C."/>
            <person name="Sharma A."/>
            <person name="Soderlund C."/>
            <person name="Springer N.M."/>
            <person name="Sun Q."/>
            <person name="Wang H."/>
            <person name="Waterman M."/>
            <person name="Westerman R."/>
            <person name="Wolfgruber T.K."/>
            <person name="Yang L."/>
            <person name="Yu Y."/>
            <person name="Zhang L."/>
            <person name="Zhou S."/>
            <person name="Zhu Q."/>
            <person name="Bennetzen J.L."/>
            <person name="Dawe R.K."/>
            <person name="Jiang J."/>
            <person name="Jiang N."/>
            <person name="Presting G.G."/>
            <person name="Wessler S.R."/>
            <person name="Aluru S."/>
            <person name="Martienssen R.A."/>
            <person name="Clifton S.W."/>
            <person name="McCombie W.R."/>
            <person name="Wing R.A."/>
            <person name="Wilson R.K."/>
        </authorList>
    </citation>
    <scope>NUCLEOTIDE SEQUENCE [LARGE SCALE GENOMIC DNA]</scope>
    <source>
        <strain evidence="11">cv. B73</strain>
    </source>
</reference>
<dbReference type="PaxDb" id="4577-GRMZM2G038050_P01"/>